<gene>
    <name evidence="1" type="ORF">Thiowin_01181</name>
</gene>
<keyword evidence="2" id="KW-1185">Reference proteome</keyword>
<name>A0ABZ0S7J2_9GAMM</name>
<dbReference type="RefSeq" id="WP_328986776.1">
    <property type="nucleotide sequence ID" value="NZ_CP121472.1"/>
</dbReference>
<evidence type="ECO:0000313" key="1">
    <source>
        <dbReference type="EMBL" id="WPL16228.1"/>
    </source>
</evidence>
<protein>
    <submittedName>
        <fullName evidence="1">Uncharacterized protein</fullName>
    </submittedName>
</protein>
<proteinExistence type="predicted"/>
<reference evidence="1 2" key="1">
    <citation type="journal article" date="2023" name="Microorganisms">
        <title>Thiorhodovibrio frisius and Trv. litoralis spp. nov., Two Novel Members from a Clade of Fastidious Purple Sulfur Bacteria That Exhibit Unique Red-Shifted Light-Harvesting Capabilities.</title>
        <authorList>
            <person name="Methner A."/>
            <person name="Kuzyk S.B."/>
            <person name="Petersen J."/>
            <person name="Bauer S."/>
            <person name="Brinkmann H."/>
            <person name="Sichau K."/>
            <person name="Wanner G."/>
            <person name="Wolf J."/>
            <person name="Neumann-Schaal M."/>
            <person name="Henke P."/>
            <person name="Tank M."/>
            <person name="Sproer C."/>
            <person name="Bunk B."/>
            <person name="Overmann J."/>
        </authorList>
    </citation>
    <scope>NUCLEOTIDE SEQUENCE [LARGE SCALE GENOMIC DNA]</scope>
    <source>
        <strain evidence="1 2">DSM 6702</strain>
    </source>
</reference>
<sequence>MKAIEFSALPTRRLIEVPAGVPDGVQLRVLLLWEPPASVETDLKTLFASATEGLTDQDLERSVDTGRIEPSWDI</sequence>
<dbReference type="Proteomes" id="UP001432180">
    <property type="component" value="Chromosome"/>
</dbReference>
<organism evidence="1 2">
    <name type="scientific">Thiorhodovibrio winogradskyi</name>
    <dbReference type="NCBI Taxonomy" id="77007"/>
    <lineage>
        <taxon>Bacteria</taxon>
        <taxon>Pseudomonadati</taxon>
        <taxon>Pseudomonadota</taxon>
        <taxon>Gammaproteobacteria</taxon>
        <taxon>Chromatiales</taxon>
        <taxon>Chromatiaceae</taxon>
        <taxon>Thiorhodovibrio</taxon>
    </lineage>
</organism>
<dbReference type="EMBL" id="CP121472">
    <property type="protein sequence ID" value="WPL16228.1"/>
    <property type="molecule type" value="Genomic_DNA"/>
</dbReference>
<accession>A0ABZ0S7J2</accession>
<evidence type="ECO:0000313" key="2">
    <source>
        <dbReference type="Proteomes" id="UP001432180"/>
    </source>
</evidence>